<protein>
    <recommendedName>
        <fullName evidence="15">Cytochrome P450</fullName>
    </recommendedName>
</protein>
<keyword evidence="9" id="KW-0560">Oxidoreductase</keyword>
<keyword evidence="5" id="KW-0349">Heme</keyword>
<keyword evidence="12" id="KW-0472">Membrane</keyword>
<comment type="subcellular location">
    <subcellularLocation>
        <location evidence="3">Endoplasmic reticulum membrane</location>
        <topology evidence="3">Peripheral membrane protein</topology>
    </subcellularLocation>
    <subcellularLocation>
        <location evidence="2">Microsome membrane</location>
        <topology evidence="2">Peripheral membrane protein</topology>
    </subcellularLocation>
</comment>
<dbReference type="GO" id="GO:0020037">
    <property type="term" value="F:heme binding"/>
    <property type="evidence" value="ECO:0007669"/>
    <property type="project" value="InterPro"/>
</dbReference>
<evidence type="ECO:0000313" key="14">
    <source>
        <dbReference type="Proteomes" id="UP000655588"/>
    </source>
</evidence>
<evidence type="ECO:0000256" key="3">
    <source>
        <dbReference type="ARBA" id="ARBA00004406"/>
    </source>
</evidence>
<dbReference type="SUPFAM" id="SSF48264">
    <property type="entry name" value="Cytochrome P450"/>
    <property type="match status" value="1"/>
</dbReference>
<keyword evidence="10" id="KW-0408">Iron</keyword>
<keyword evidence="14" id="KW-1185">Reference proteome</keyword>
<dbReference type="InterPro" id="IPR050476">
    <property type="entry name" value="Insect_CytP450_Detox"/>
</dbReference>
<evidence type="ECO:0000256" key="9">
    <source>
        <dbReference type="ARBA" id="ARBA00023002"/>
    </source>
</evidence>
<dbReference type="PANTHER" id="PTHR24292">
    <property type="entry name" value="CYTOCHROME P450"/>
    <property type="match status" value="1"/>
</dbReference>
<evidence type="ECO:0000256" key="8">
    <source>
        <dbReference type="ARBA" id="ARBA00022848"/>
    </source>
</evidence>
<comment type="caution">
    <text evidence="13">The sequence shown here is derived from an EMBL/GenBank/DDBJ whole genome shotgun (WGS) entry which is preliminary data.</text>
</comment>
<evidence type="ECO:0000313" key="13">
    <source>
        <dbReference type="EMBL" id="KAF3419754.1"/>
    </source>
</evidence>
<evidence type="ECO:0000256" key="12">
    <source>
        <dbReference type="ARBA" id="ARBA00023136"/>
    </source>
</evidence>
<organism evidence="13 14">
    <name type="scientific">Frieseomelitta varia</name>
    <dbReference type="NCBI Taxonomy" id="561572"/>
    <lineage>
        <taxon>Eukaryota</taxon>
        <taxon>Metazoa</taxon>
        <taxon>Ecdysozoa</taxon>
        <taxon>Arthropoda</taxon>
        <taxon>Hexapoda</taxon>
        <taxon>Insecta</taxon>
        <taxon>Pterygota</taxon>
        <taxon>Neoptera</taxon>
        <taxon>Endopterygota</taxon>
        <taxon>Hymenoptera</taxon>
        <taxon>Apocrita</taxon>
        <taxon>Aculeata</taxon>
        <taxon>Apoidea</taxon>
        <taxon>Anthophila</taxon>
        <taxon>Apidae</taxon>
        <taxon>Frieseomelitta</taxon>
    </lineage>
</organism>
<gene>
    <name evidence="13" type="ORF">E2986_12002</name>
</gene>
<dbReference type="GO" id="GO:0005506">
    <property type="term" value="F:iron ion binding"/>
    <property type="evidence" value="ECO:0007669"/>
    <property type="project" value="InterPro"/>
</dbReference>
<sequence>MGSLAKLQTTLLNLIIKVYQLDPKAKYVGFYEFLTPVIVLRDLDLIKAVAMKNIEHFPDHSLVNTKVDPMLSGMLFMLNGNQWKDYRNMLSPTFTSSKIKTMFKLMSECAIRIAEHFRIYTSLTAFKRSLMFLIHRNAPWLAELLQLKIVDSHIAKFFYNQVAETVEDQETDGRSQARHSAAVHGQ</sequence>
<keyword evidence="6" id="KW-0479">Metal-binding</keyword>
<dbReference type="Gene3D" id="1.10.630.10">
    <property type="entry name" value="Cytochrome P450"/>
    <property type="match status" value="1"/>
</dbReference>
<dbReference type="Proteomes" id="UP000655588">
    <property type="component" value="Unassembled WGS sequence"/>
</dbReference>
<reference evidence="13" key="1">
    <citation type="submission" date="2019-11" db="EMBL/GenBank/DDBJ databases">
        <title>The nuclear and mitochondrial genomes of Frieseomelitta varia - a highly eusocial stingless bee (Meliponini) with a permanently sterile worker caste.</title>
        <authorList>
            <person name="Freitas F.C.P."/>
            <person name="Lourenco A.P."/>
            <person name="Nunes F.M.F."/>
            <person name="Paschoal A.R."/>
            <person name="Abreu F.C.P."/>
            <person name="Barbin F.O."/>
            <person name="Bataglia L."/>
            <person name="Cardoso-Junior C.A.M."/>
            <person name="Cervoni M.S."/>
            <person name="Silva S.R."/>
            <person name="Dalarmi F."/>
            <person name="Del Lama M.A."/>
            <person name="Depintor T.S."/>
            <person name="Ferreira K.M."/>
            <person name="Goria P.S."/>
            <person name="Jaskot M.C."/>
            <person name="Lago D.C."/>
            <person name="Luna-Lucena D."/>
            <person name="Moda L.M."/>
            <person name="Nascimento L."/>
            <person name="Pedrino M."/>
            <person name="Rabico F.O."/>
            <person name="Sanches F.C."/>
            <person name="Santos D.E."/>
            <person name="Santos C.G."/>
            <person name="Vieira J."/>
            <person name="Lopes T.F."/>
            <person name="Barchuk A.R."/>
            <person name="Hartfelder K."/>
            <person name="Simoes Z.L.P."/>
            <person name="Bitondi M.M.G."/>
            <person name="Pinheiro D.G."/>
        </authorList>
    </citation>
    <scope>NUCLEOTIDE SEQUENCE</scope>
    <source>
        <strain evidence="13">USP_RPSP 00005682</strain>
        <tissue evidence="13">Whole individual</tissue>
    </source>
</reference>
<evidence type="ECO:0000256" key="2">
    <source>
        <dbReference type="ARBA" id="ARBA00004174"/>
    </source>
</evidence>
<dbReference type="EMBL" id="WNWW01002131">
    <property type="protein sequence ID" value="KAF3419754.1"/>
    <property type="molecule type" value="Genomic_DNA"/>
</dbReference>
<evidence type="ECO:0008006" key="15">
    <source>
        <dbReference type="Google" id="ProtNLM"/>
    </source>
</evidence>
<dbReference type="InterPro" id="IPR036396">
    <property type="entry name" value="Cyt_P450_sf"/>
</dbReference>
<dbReference type="GO" id="GO:0005789">
    <property type="term" value="C:endoplasmic reticulum membrane"/>
    <property type="evidence" value="ECO:0007669"/>
    <property type="project" value="UniProtKB-SubCell"/>
</dbReference>
<evidence type="ECO:0000256" key="5">
    <source>
        <dbReference type="ARBA" id="ARBA00022617"/>
    </source>
</evidence>
<evidence type="ECO:0000256" key="7">
    <source>
        <dbReference type="ARBA" id="ARBA00022824"/>
    </source>
</evidence>
<accession>A0A833RB95</accession>
<evidence type="ECO:0000256" key="6">
    <source>
        <dbReference type="ARBA" id="ARBA00022723"/>
    </source>
</evidence>
<keyword evidence="8" id="KW-0492">Microsome</keyword>
<evidence type="ECO:0000256" key="4">
    <source>
        <dbReference type="ARBA" id="ARBA00010617"/>
    </source>
</evidence>
<proteinExistence type="inferred from homology"/>
<dbReference type="Pfam" id="PF00067">
    <property type="entry name" value="p450"/>
    <property type="match status" value="1"/>
</dbReference>
<evidence type="ECO:0000256" key="11">
    <source>
        <dbReference type="ARBA" id="ARBA00023033"/>
    </source>
</evidence>
<dbReference type="InterPro" id="IPR001128">
    <property type="entry name" value="Cyt_P450"/>
</dbReference>
<evidence type="ECO:0000256" key="1">
    <source>
        <dbReference type="ARBA" id="ARBA00001971"/>
    </source>
</evidence>
<dbReference type="GO" id="GO:0004497">
    <property type="term" value="F:monooxygenase activity"/>
    <property type="evidence" value="ECO:0007669"/>
    <property type="project" value="UniProtKB-KW"/>
</dbReference>
<dbReference type="AlphaFoldDB" id="A0A833RB95"/>
<comment type="similarity">
    <text evidence="4">Belongs to the cytochrome P450 family.</text>
</comment>
<name>A0A833RB95_9HYME</name>
<keyword evidence="7" id="KW-0256">Endoplasmic reticulum</keyword>
<dbReference type="GO" id="GO:0016705">
    <property type="term" value="F:oxidoreductase activity, acting on paired donors, with incorporation or reduction of molecular oxygen"/>
    <property type="evidence" value="ECO:0007669"/>
    <property type="project" value="InterPro"/>
</dbReference>
<comment type="cofactor">
    <cofactor evidence="1">
        <name>heme</name>
        <dbReference type="ChEBI" id="CHEBI:30413"/>
    </cofactor>
</comment>
<dbReference type="PANTHER" id="PTHR24292:SF54">
    <property type="entry name" value="CYP9F3-RELATED"/>
    <property type="match status" value="1"/>
</dbReference>
<evidence type="ECO:0000256" key="10">
    <source>
        <dbReference type="ARBA" id="ARBA00023004"/>
    </source>
</evidence>
<keyword evidence="11" id="KW-0503">Monooxygenase</keyword>